<proteinExistence type="predicted"/>
<dbReference type="Proteomes" id="UP000038045">
    <property type="component" value="Unplaced"/>
</dbReference>
<dbReference type="WBParaSite" id="PTRK_0000788000.1">
    <property type="protein sequence ID" value="PTRK_0000788000.1"/>
    <property type="gene ID" value="PTRK_0000788000"/>
</dbReference>
<reference evidence="3" key="1">
    <citation type="submission" date="2017-02" db="UniProtKB">
        <authorList>
            <consortium name="WormBaseParasite"/>
        </authorList>
    </citation>
    <scope>IDENTIFICATION</scope>
</reference>
<feature type="region of interest" description="Disordered" evidence="1">
    <location>
        <begin position="222"/>
        <end position="248"/>
    </location>
</feature>
<feature type="compositionally biased region" description="Basic and acidic residues" evidence="1">
    <location>
        <begin position="319"/>
        <end position="334"/>
    </location>
</feature>
<keyword evidence="2" id="KW-1185">Reference proteome</keyword>
<dbReference type="AlphaFoldDB" id="A0A0N4ZIW6"/>
<feature type="region of interest" description="Disordered" evidence="1">
    <location>
        <begin position="170"/>
        <end position="198"/>
    </location>
</feature>
<evidence type="ECO:0000256" key="1">
    <source>
        <dbReference type="SAM" id="MobiDB-lite"/>
    </source>
</evidence>
<feature type="compositionally biased region" description="Basic and acidic residues" evidence="1">
    <location>
        <begin position="184"/>
        <end position="198"/>
    </location>
</feature>
<protein>
    <submittedName>
        <fullName evidence="3">PE-PGRS family protein</fullName>
    </submittedName>
</protein>
<name>A0A0N4ZIW6_PARTI</name>
<sequence>MTRRGASAHPRQKLEDGRPRLGFVQHGGVAHAGDLGVGEAGRGLLHLIDDGGAEQVRGSAAHQQGRLFARQSPERWPQVGDQGLGPGRLERRCDVGIVVQHRRPFGPLAEDSAREGGPVRIGIIGKGRLIDASGVGCSVVPAVDHHRLAGIGGDAGQALGGDFGADVVQDGGGDGFGLQRRQRHGDQPAHRGAEEDRLLDPRLLHQGDDVLGVDVRRVGHGVGRPVRPAAPTHVDGQDAAPAVRDQPGDDAEIGAVARQAVDGDDRQAGRALGRGVVAGVKAEAVGRSPAALDIAVGQRGAASPPRRRRGSAPAGRAGADSRCRRSARRRDPERHLDVSWVGSCGLRQQGREGGHQMIEARGGDGGVLRPAVGVKGVDPQAGARRRQVGFEQALDQSGRPEVFSARMQDAQKLGLGPQAHAAVADLADPIDLAHGQTIGANPAGQGAGVKRARRCAVIGQAQARRLAQQPDPFHVMARLDALALGPGADAPVAPIELAQHQMLAVEEAAVEQVQHRPRRRLEGGIGRRRLPGQQGLQHMHVRVLAAGQGGGQGLLPAAVLRVGHLGLYGGQGLQRQRPRPLVLQHPMRARKSEQDEGQIIQVRRGVDDRARIVRGAHPQAVVPTVAADQGVQGGAGDGLALAPAQRRRLGEDMDLARLNPCSTRNAGDGTPAEIQLLIEAPVGVDPGSRPQRQSLAEQPVANLFLGGGVEAHDPGLGGAHGFAKPPLRCIAQREVTPE</sequence>
<organism evidence="2 3">
    <name type="scientific">Parastrongyloides trichosuri</name>
    <name type="common">Possum-specific nematode worm</name>
    <dbReference type="NCBI Taxonomy" id="131310"/>
    <lineage>
        <taxon>Eukaryota</taxon>
        <taxon>Metazoa</taxon>
        <taxon>Ecdysozoa</taxon>
        <taxon>Nematoda</taxon>
        <taxon>Chromadorea</taxon>
        <taxon>Rhabditida</taxon>
        <taxon>Tylenchina</taxon>
        <taxon>Panagrolaimomorpha</taxon>
        <taxon>Strongyloidoidea</taxon>
        <taxon>Strongyloididae</taxon>
        <taxon>Parastrongyloides</taxon>
    </lineage>
</organism>
<feature type="region of interest" description="Disordered" evidence="1">
    <location>
        <begin position="296"/>
        <end position="334"/>
    </location>
</feature>
<evidence type="ECO:0000313" key="2">
    <source>
        <dbReference type="Proteomes" id="UP000038045"/>
    </source>
</evidence>
<evidence type="ECO:0000313" key="3">
    <source>
        <dbReference type="WBParaSite" id="PTRK_0000788000.1"/>
    </source>
</evidence>
<accession>A0A0N4ZIW6</accession>